<sequence length="246" mass="29203">MAKDFMTKTPKAMATKAKIDKWDLVKLKSFCTAKETTVRVNRQPTEWEKIFAIYPSDKGLISRIYKELKQIYKKKTNNPINKWAKYMNRHFSKEDIYAAKRHMKKCSSSLAIREMQIKTTMRYHLTPVRMAIIKKSGNNRCWRGCGEIGTLLHCWWDCKLVQPLWKTVWRFLKGLELEIPFDPAIPLLGIYPKDYKSCCYKDTCTCMFIMALFTIAKTWNQPKCPSMTDWIKKMWHIYTMEYYAAI</sequence>
<evidence type="ECO:0000313" key="1">
    <source>
        <dbReference type="Ensembl" id="ENSPPYP00000044742.1"/>
    </source>
</evidence>
<reference evidence="1" key="2">
    <citation type="submission" date="2025-08" db="UniProtKB">
        <authorList>
            <consortium name="Ensembl"/>
        </authorList>
    </citation>
    <scope>IDENTIFICATION</scope>
</reference>
<name>A0A8I5UAN0_PONAB</name>
<proteinExistence type="predicted"/>
<dbReference type="Ensembl" id="ENSPPYT00000051885.1">
    <property type="protein sequence ID" value="ENSPPYP00000044742.1"/>
    <property type="gene ID" value="ENSPPYG00000037718.1"/>
</dbReference>
<keyword evidence="2" id="KW-1185">Reference proteome</keyword>
<reference evidence="1" key="3">
    <citation type="submission" date="2025-09" db="UniProtKB">
        <authorList>
            <consortium name="Ensembl"/>
        </authorList>
    </citation>
    <scope>IDENTIFICATION</scope>
</reference>
<dbReference type="GeneTree" id="ENSGT01150000287003"/>
<evidence type="ECO:0000313" key="2">
    <source>
        <dbReference type="Proteomes" id="UP000001595"/>
    </source>
</evidence>
<dbReference type="AlphaFoldDB" id="A0A8I5UAN0"/>
<dbReference type="Proteomes" id="UP000001595">
    <property type="component" value="Chromosome 2B"/>
</dbReference>
<reference evidence="1" key="1">
    <citation type="submission" date="2008-02" db="EMBL/GenBank/DDBJ databases">
        <title>A 6x draft sequence assembly of the Pongo pygmaeus abelii genome.</title>
        <authorList>
            <person name="Wilson R.K."/>
            <person name="Mardis E."/>
        </authorList>
    </citation>
    <scope>NUCLEOTIDE SEQUENCE [LARGE SCALE GENOMIC DNA]</scope>
</reference>
<protein>
    <submittedName>
        <fullName evidence="1">Uncharacterized protein</fullName>
    </submittedName>
</protein>
<dbReference type="OMA" id="NRERETW"/>
<organism evidence="1 2">
    <name type="scientific">Pongo abelii</name>
    <name type="common">Sumatran orangutan</name>
    <name type="synonym">Pongo pygmaeus abelii</name>
    <dbReference type="NCBI Taxonomy" id="9601"/>
    <lineage>
        <taxon>Eukaryota</taxon>
        <taxon>Metazoa</taxon>
        <taxon>Chordata</taxon>
        <taxon>Craniata</taxon>
        <taxon>Vertebrata</taxon>
        <taxon>Euteleostomi</taxon>
        <taxon>Mammalia</taxon>
        <taxon>Eutheria</taxon>
        <taxon>Euarchontoglires</taxon>
        <taxon>Primates</taxon>
        <taxon>Haplorrhini</taxon>
        <taxon>Catarrhini</taxon>
        <taxon>Hominidae</taxon>
        <taxon>Pongo</taxon>
    </lineage>
</organism>
<accession>A0A8I5UAN0</accession>